<evidence type="ECO:0000256" key="6">
    <source>
        <dbReference type="ARBA" id="ARBA00023159"/>
    </source>
</evidence>
<dbReference type="InterPro" id="IPR025943">
    <property type="entry name" value="Sigma_54_int_dom_ATP-bd_2"/>
</dbReference>
<evidence type="ECO:0000256" key="4">
    <source>
        <dbReference type="ARBA" id="ARBA00023015"/>
    </source>
</evidence>
<feature type="domain" description="Sigma-54 factor interaction" evidence="9">
    <location>
        <begin position="146"/>
        <end position="375"/>
    </location>
</feature>
<dbReference type="PRINTS" id="PR01590">
    <property type="entry name" value="HTHFIS"/>
</dbReference>
<dbReference type="Gene3D" id="3.40.50.300">
    <property type="entry name" value="P-loop containing nucleotide triphosphate hydrolases"/>
    <property type="match status" value="1"/>
</dbReference>
<sequence>MSARGHVLIIDDDADLLTAACDWLEVSGFMVTSVSDPRAALERISQSDPDVVISDIRMPGLDGMTLLPDILALRPGLPVVMMTGHGDIQLAVGAMRAGAEDFVEKPWDADYLVTVLDRAVEKRRMKREISRLQDLVASGADGSHGILGDSPAVRHLRDRVTTFAGIDIDVLVIGETGVGKELVARALHEGSPRRGAPFVAINCAAIPESLFESEVFGHAKGAFTGALAERKGKFEHAEGGTVFLDEIESMPLGFQAKLLRLLQERSVERLGDNRSRGIDVRVVTAAKSDLSGDIAAGGLRKDLYYRLAGGEIRIPPLRERQEDVALLFAHFSGIAARRHGRDERTITPAVVAQLLAHDWPGNVRELKAHAERFALGLEDARKPAAAAITGETLPERLAAYEISEIRTAMADCNGSCKLAAEKLGIPRRTLNEKLGRFGLR</sequence>
<dbReference type="SMART" id="SM00448">
    <property type="entry name" value="REC"/>
    <property type="match status" value="1"/>
</dbReference>
<dbReference type="InterPro" id="IPR009057">
    <property type="entry name" value="Homeodomain-like_sf"/>
</dbReference>
<dbReference type="PROSITE" id="PS50045">
    <property type="entry name" value="SIGMA54_INTERACT_4"/>
    <property type="match status" value="1"/>
</dbReference>
<dbReference type="EMBL" id="JAOVZQ010000001">
    <property type="protein sequence ID" value="MCY0095667.1"/>
    <property type="molecule type" value="Genomic_DNA"/>
</dbReference>
<evidence type="ECO:0000259" key="9">
    <source>
        <dbReference type="PROSITE" id="PS50045"/>
    </source>
</evidence>
<keyword evidence="6" id="KW-0010">Activator</keyword>
<keyword evidence="12" id="KW-1185">Reference proteome</keyword>
<dbReference type="Pfam" id="PF02954">
    <property type="entry name" value="HTH_8"/>
    <property type="match status" value="1"/>
</dbReference>
<evidence type="ECO:0000256" key="1">
    <source>
        <dbReference type="ARBA" id="ARBA00022741"/>
    </source>
</evidence>
<evidence type="ECO:0000313" key="11">
    <source>
        <dbReference type="EMBL" id="MCY0095667.1"/>
    </source>
</evidence>
<dbReference type="InterPro" id="IPR025662">
    <property type="entry name" value="Sigma_54_int_dom_ATP-bd_1"/>
</dbReference>
<evidence type="ECO:0000256" key="7">
    <source>
        <dbReference type="ARBA" id="ARBA00023163"/>
    </source>
</evidence>
<dbReference type="SUPFAM" id="SSF52172">
    <property type="entry name" value="CheY-like"/>
    <property type="match status" value="1"/>
</dbReference>
<reference evidence="11" key="1">
    <citation type="submission" date="2022-10" db="EMBL/GenBank/DDBJ databases">
        <title>Hoeflea sp. J2-29, isolated from marine algae.</title>
        <authorList>
            <person name="Kristyanto S."/>
            <person name="Kim J.M."/>
            <person name="Jeon C.O."/>
        </authorList>
    </citation>
    <scope>NUCLEOTIDE SEQUENCE</scope>
    <source>
        <strain evidence="11">J2-29</strain>
    </source>
</reference>
<dbReference type="InterPro" id="IPR003593">
    <property type="entry name" value="AAA+_ATPase"/>
</dbReference>
<dbReference type="CDD" id="cd00009">
    <property type="entry name" value="AAA"/>
    <property type="match status" value="1"/>
</dbReference>
<keyword evidence="5" id="KW-0238">DNA-binding</keyword>
<keyword evidence="7" id="KW-0804">Transcription</keyword>
<dbReference type="InterPro" id="IPR025944">
    <property type="entry name" value="Sigma_54_int_dom_CS"/>
</dbReference>
<dbReference type="Gene3D" id="3.40.50.2300">
    <property type="match status" value="1"/>
</dbReference>
<dbReference type="Gene3D" id="1.10.10.60">
    <property type="entry name" value="Homeodomain-like"/>
    <property type="match status" value="1"/>
</dbReference>
<dbReference type="SUPFAM" id="SSF52540">
    <property type="entry name" value="P-loop containing nucleoside triphosphate hydrolases"/>
    <property type="match status" value="1"/>
</dbReference>
<dbReference type="SUPFAM" id="SSF46689">
    <property type="entry name" value="Homeodomain-like"/>
    <property type="match status" value="1"/>
</dbReference>
<proteinExistence type="predicted"/>
<name>A0ABT3YIL7_9HYPH</name>
<dbReference type="SMART" id="SM00382">
    <property type="entry name" value="AAA"/>
    <property type="match status" value="1"/>
</dbReference>
<dbReference type="InterPro" id="IPR058031">
    <property type="entry name" value="AAA_lid_NorR"/>
</dbReference>
<dbReference type="RefSeq" id="WP_267613546.1">
    <property type="nucleotide sequence ID" value="NZ_JAOVZQ010000001.1"/>
</dbReference>
<dbReference type="Pfam" id="PF25601">
    <property type="entry name" value="AAA_lid_14"/>
    <property type="match status" value="1"/>
</dbReference>
<keyword evidence="3" id="KW-0902">Two-component regulatory system</keyword>
<keyword evidence="1" id="KW-0547">Nucleotide-binding</keyword>
<evidence type="ECO:0000256" key="8">
    <source>
        <dbReference type="PROSITE-ProRule" id="PRU00169"/>
    </source>
</evidence>
<keyword evidence="2" id="KW-0067">ATP-binding</keyword>
<dbReference type="Pfam" id="PF00072">
    <property type="entry name" value="Response_reg"/>
    <property type="match status" value="1"/>
</dbReference>
<evidence type="ECO:0000259" key="10">
    <source>
        <dbReference type="PROSITE" id="PS50110"/>
    </source>
</evidence>
<dbReference type="PROSITE" id="PS00675">
    <property type="entry name" value="SIGMA54_INTERACT_1"/>
    <property type="match status" value="1"/>
</dbReference>
<dbReference type="InterPro" id="IPR002197">
    <property type="entry name" value="HTH_Fis"/>
</dbReference>
<dbReference type="InterPro" id="IPR011006">
    <property type="entry name" value="CheY-like_superfamily"/>
</dbReference>
<evidence type="ECO:0000256" key="2">
    <source>
        <dbReference type="ARBA" id="ARBA00022840"/>
    </source>
</evidence>
<gene>
    <name evidence="11" type="ORF">OEG82_16815</name>
</gene>
<keyword evidence="8" id="KW-0597">Phosphoprotein</keyword>
<dbReference type="PROSITE" id="PS00688">
    <property type="entry name" value="SIGMA54_INTERACT_3"/>
    <property type="match status" value="1"/>
</dbReference>
<feature type="domain" description="Response regulatory" evidence="10">
    <location>
        <begin position="6"/>
        <end position="120"/>
    </location>
</feature>
<protein>
    <submittedName>
        <fullName evidence="11">Sigma-54 dependent transcriptional regulator</fullName>
    </submittedName>
</protein>
<organism evidence="11 12">
    <name type="scientific">Hoeflea ulvae</name>
    <dbReference type="NCBI Taxonomy" id="2983764"/>
    <lineage>
        <taxon>Bacteria</taxon>
        <taxon>Pseudomonadati</taxon>
        <taxon>Pseudomonadota</taxon>
        <taxon>Alphaproteobacteria</taxon>
        <taxon>Hyphomicrobiales</taxon>
        <taxon>Rhizobiaceae</taxon>
        <taxon>Hoeflea</taxon>
    </lineage>
</organism>
<dbReference type="InterPro" id="IPR001789">
    <property type="entry name" value="Sig_transdc_resp-reg_receiver"/>
</dbReference>
<evidence type="ECO:0000256" key="3">
    <source>
        <dbReference type="ARBA" id="ARBA00023012"/>
    </source>
</evidence>
<dbReference type="PANTHER" id="PTHR32071">
    <property type="entry name" value="TRANSCRIPTIONAL REGULATORY PROTEIN"/>
    <property type="match status" value="1"/>
</dbReference>
<dbReference type="PROSITE" id="PS00676">
    <property type="entry name" value="SIGMA54_INTERACT_2"/>
    <property type="match status" value="1"/>
</dbReference>
<dbReference type="InterPro" id="IPR027417">
    <property type="entry name" value="P-loop_NTPase"/>
</dbReference>
<dbReference type="Gene3D" id="1.10.8.60">
    <property type="match status" value="1"/>
</dbReference>
<dbReference type="Pfam" id="PF00158">
    <property type="entry name" value="Sigma54_activat"/>
    <property type="match status" value="1"/>
</dbReference>
<evidence type="ECO:0000256" key="5">
    <source>
        <dbReference type="ARBA" id="ARBA00023125"/>
    </source>
</evidence>
<keyword evidence="4" id="KW-0805">Transcription regulation</keyword>
<dbReference type="Proteomes" id="UP001081283">
    <property type="component" value="Unassembled WGS sequence"/>
</dbReference>
<evidence type="ECO:0000313" key="12">
    <source>
        <dbReference type="Proteomes" id="UP001081283"/>
    </source>
</evidence>
<accession>A0ABT3YIL7</accession>
<dbReference type="PANTHER" id="PTHR32071:SF57">
    <property type="entry name" value="C4-DICARBOXYLATE TRANSPORT TRANSCRIPTIONAL REGULATORY PROTEIN DCTD"/>
    <property type="match status" value="1"/>
</dbReference>
<feature type="modified residue" description="4-aspartylphosphate" evidence="8">
    <location>
        <position position="55"/>
    </location>
</feature>
<dbReference type="PROSITE" id="PS50110">
    <property type="entry name" value="RESPONSE_REGULATORY"/>
    <property type="match status" value="1"/>
</dbReference>
<dbReference type="InterPro" id="IPR002078">
    <property type="entry name" value="Sigma_54_int"/>
</dbReference>
<comment type="caution">
    <text evidence="11">The sequence shown here is derived from an EMBL/GenBank/DDBJ whole genome shotgun (WGS) entry which is preliminary data.</text>
</comment>